<dbReference type="EMBL" id="QGDO01000001">
    <property type="protein sequence ID" value="PWJ43955.1"/>
    <property type="molecule type" value="Genomic_DNA"/>
</dbReference>
<dbReference type="RefSeq" id="WP_109615480.1">
    <property type="nucleotide sequence ID" value="NZ_QGDO01000001.1"/>
</dbReference>
<evidence type="ECO:0000313" key="2">
    <source>
        <dbReference type="EMBL" id="PWJ43955.1"/>
    </source>
</evidence>
<keyword evidence="3" id="KW-1185">Reference proteome</keyword>
<gene>
    <name evidence="2" type="ORF">BC781_101305</name>
</gene>
<name>A0A315ZEG1_SEDFL</name>
<reference evidence="2 3" key="1">
    <citation type="submission" date="2018-03" db="EMBL/GenBank/DDBJ databases">
        <title>Genomic Encyclopedia of Archaeal and Bacterial Type Strains, Phase II (KMG-II): from individual species to whole genera.</title>
        <authorList>
            <person name="Goeker M."/>
        </authorList>
    </citation>
    <scope>NUCLEOTIDE SEQUENCE [LARGE SCALE GENOMIC DNA]</scope>
    <source>
        <strain evidence="2 3">DSM 28229</strain>
    </source>
</reference>
<evidence type="ECO:0000256" key="1">
    <source>
        <dbReference type="SAM" id="Phobius"/>
    </source>
</evidence>
<dbReference type="AlphaFoldDB" id="A0A315ZEG1"/>
<keyword evidence="1" id="KW-0812">Transmembrane</keyword>
<dbReference type="Proteomes" id="UP000245535">
    <property type="component" value="Unassembled WGS sequence"/>
</dbReference>
<sequence length="213" mass="24097">MVRQIFEKHTAESVQVILDTGEIENAEEALKQQDISPLIIKKIITKAQGDLFKKYTEIGYQKIKRGASKAEVVELISEDLKGSILVSTLNKIERNYKNIRKNKLRLALKEKNQVHTLLRTYSDDFISQKEVAQWLIEILNSIKADQKRSKRNTILTGLGLFLFGGILTIMTSGLILYYGAIISGIITLVKGLTTKIVEIPDLSSYMKEELQTV</sequence>
<evidence type="ECO:0000313" key="3">
    <source>
        <dbReference type="Proteomes" id="UP000245535"/>
    </source>
</evidence>
<protein>
    <submittedName>
        <fullName evidence="2">Uncharacterized protein</fullName>
    </submittedName>
</protein>
<accession>A0A315ZEG1</accession>
<keyword evidence="1" id="KW-0472">Membrane</keyword>
<proteinExistence type="predicted"/>
<organism evidence="2 3">
    <name type="scientific">Sediminitomix flava</name>
    <dbReference type="NCBI Taxonomy" id="379075"/>
    <lineage>
        <taxon>Bacteria</taxon>
        <taxon>Pseudomonadati</taxon>
        <taxon>Bacteroidota</taxon>
        <taxon>Cytophagia</taxon>
        <taxon>Cytophagales</taxon>
        <taxon>Flammeovirgaceae</taxon>
        <taxon>Sediminitomix</taxon>
    </lineage>
</organism>
<feature type="transmembrane region" description="Helical" evidence="1">
    <location>
        <begin position="153"/>
        <end position="170"/>
    </location>
</feature>
<comment type="caution">
    <text evidence="2">The sequence shown here is derived from an EMBL/GenBank/DDBJ whole genome shotgun (WGS) entry which is preliminary data.</text>
</comment>
<keyword evidence="1" id="KW-1133">Transmembrane helix</keyword>